<keyword evidence="3" id="KW-1185">Reference proteome</keyword>
<gene>
    <name evidence="2" type="ORF">EPI10_028192</name>
</gene>
<dbReference type="PANTHER" id="PTHR33223:SF6">
    <property type="entry name" value="CCHC-TYPE DOMAIN-CONTAINING PROTEIN"/>
    <property type="match status" value="1"/>
</dbReference>
<keyword evidence="2" id="KW-0695">RNA-directed DNA polymerase</keyword>
<name>A0A5B6UX61_9ROSI</name>
<keyword evidence="2" id="KW-0548">Nucleotidyltransferase</keyword>
<proteinExistence type="predicted"/>
<dbReference type="InterPro" id="IPR005162">
    <property type="entry name" value="Retrotrans_gag_dom"/>
</dbReference>
<sequence>MKALDHQNEQRKEERTSLAAENHRDLYMRPKIDAPQLELKPFMCQLLQNMGQFSGMPIEDIHLHLRLFMEVNDSFKMTGSLRDRARAWLNSLPSCSVTTWQELVEHFLMKYFPLSLTVKLQNEITSFQQLDKESLYET</sequence>
<dbReference type="OrthoDB" id="1740797at2759"/>
<dbReference type="EMBL" id="SMMG02000009">
    <property type="protein sequence ID" value="KAA3461637.1"/>
    <property type="molecule type" value="Genomic_DNA"/>
</dbReference>
<dbReference type="GO" id="GO:0003964">
    <property type="term" value="F:RNA-directed DNA polymerase activity"/>
    <property type="evidence" value="ECO:0007669"/>
    <property type="project" value="UniProtKB-KW"/>
</dbReference>
<accession>A0A5B6UX61</accession>
<dbReference type="Proteomes" id="UP000325315">
    <property type="component" value="Unassembled WGS sequence"/>
</dbReference>
<keyword evidence="2" id="KW-0808">Transferase</keyword>
<reference evidence="3" key="1">
    <citation type="journal article" date="2019" name="Plant Biotechnol. J.">
        <title>Genome sequencing of the Australian wild diploid species Gossypium australe highlights disease resistance and delayed gland morphogenesis.</title>
        <authorList>
            <person name="Cai Y."/>
            <person name="Cai X."/>
            <person name="Wang Q."/>
            <person name="Wang P."/>
            <person name="Zhang Y."/>
            <person name="Cai C."/>
            <person name="Xu Y."/>
            <person name="Wang K."/>
            <person name="Zhou Z."/>
            <person name="Wang C."/>
            <person name="Geng S."/>
            <person name="Li B."/>
            <person name="Dong Q."/>
            <person name="Hou Y."/>
            <person name="Wang H."/>
            <person name="Ai P."/>
            <person name="Liu Z."/>
            <person name="Yi F."/>
            <person name="Sun M."/>
            <person name="An G."/>
            <person name="Cheng J."/>
            <person name="Zhang Y."/>
            <person name="Shi Q."/>
            <person name="Xie Y."/>
            <person name="Shi X."/>
            <person name="Chang Y."/>
            <person name="Huang F."/>
            <person name="Chen Y."/>
            <person name="Hong S."/>
            <person name="Mi L."/>
            <person name="Sun Q."/>
            <person name="Zhang L."/>
            <person name="Zhou B."/>
            <person name="Peng R."/>
            <person name="Zhang X."/>
            <person name="Liu F."/>
        </authorList>
    </citation>
    <scope>NUCLEOTIDE SEQUENCE [LARGE SCALE GENOMIC DNA]</scope>
    <source>
        <strain evidence="3">cv. PA1801</strain>
    </source>
</reference>
<organism evidence="2 3">
    <name type="scientific">Gossypium australe</name>
    <dbReference type="NCBI Taxonomy" id="47621"/>
    <lineage>
        <taxon>Eukaryota</taxon>
        <taxon>Viridiplantae</taxon>
        <taxon>Streptophyta</taxon>
        <taxon>Embryophyta</taxon>
        <taxon>Tracheophyta</taxon>
        <taxon>Spermatophyta</taxon>
        <taxon>Magnoliopsida</taxon>
        <taxon>eudicotyledons</taxon>
        <taxon>Gunneridae</taxon>
        <taxon>Pentapetalae</taxon>
        <taxon>rosids</taxon>
        <taxon>malvids</taxon>
        <taxon>Malvales</taxon>
        <taxon>Malvaceae</taxon>
        <taxon>Malvoideae</taxon>
        <taxon>Gossypium</taxon>
    </lineage>
</organism>
<feature type="domain" description="Retrotransposon gag" evidence="1">
    <location>
        <begin position="79"/>
        <end position="136"/>
    </location>
</feature>
<dbReference type="PANTHER" id="PTHR33223">
    <property type="entry name" value="CCHC-TYPE DOMAIN-CONTAINING PROTEIN"/>
    <property type="match status" value="1"/>
</dbReference>
<comment type="caution">
    <text evidence="2">The sequence shown here is derived from an EMBL/GenBank/DDBJ whole genome shotgun (WGS) entry which is preliminary data.</text>
</comment>
<evidence type="ECO:0000313" key="2">
    <source>
        <dbReference type="EMBL" id="KAA3461637.1"/>
    </source>
</evidence>
<dbReference type="Pfam" id="PF03732">
    <property type="entry name" value="Retrotrans_gag"/>
    <property type="match status" value="1"/>
</dbReference>
<dbReference type="AlphaFoldDB" id="A0A5B6UX61"/>
<evidence type="ECO:0000313" key="3">
    <source>
        <dbReference type="Proteomes" id="UP000325315"/>
    </source>
</evidence>
<protein>
    <submittedName>
        <fullName evidence="2">Reverse transcriptase</fullName>
    </submittedName>
</protein>
<evidence type="ECO:0000259" key="1">
    <source>
        <dbReference type="Pfam" id="PF03732"/>
    </source>
</evidence>